<name>A0ABU9S0U1_9BURK</name>
<evidence type="ECO:0000256" key="1">
    <source>
        <dbReference type="ARBA" id="ARBA00022676"/>
    </source>
</evidence>
<evidence type="ECO:0000313" key="4">
    <source>
        <dbReference type="Proteomes" id="UP001489897"/>
    </source>
</evidence>
<evidence type="ECO:0000256" key="2">
    <source>
        <dbReference type="ARBA" id="ARBA00022679"/>
    </source>
</evidence>
<dbReference type="Pfam" id="PF01075">
    <property type="entry name" value="Glyco_transf_9"/>
    <property type="match status" value="1"/>
</dbReference>
<gene>
    <name evidence="3" type="ORF">VSR73_33445</name>
</gene>
<dbReference type="EMBL" id="JAYMRV010000013">
    <property type="protein sequence ID" value="MEM5425944.1"/>
    <property type="molecule type" value="Genomic_DNA"/>
</dbReference>
<proteinExistence type="predicted"/>
<keyword evidence="1 3" id="KW-0328">Glycosyltransferase</keyword>
<comment type="caution">
    <text evidence="3">The sequence shown here is derived from an EMBL/GenBank/DDBJ whole genome shotgun (WGS) entry which is preliminary data.</text>
</comment>
<dbReference type="GO" id="GO:0016757">
    <property type="term" value="F:glycosyltransferase activity"/>
    <property type="evidence" value="ECO:0007669"/>
    <property type="project" value="UniProtKB-KW"/>
</dbReference>
<protein>
    <submittedName>
        <fullName evidence="3">Glycosyltransferase family 9 protein</fullName>
        <ecNumber evidence="3">2.4.-.-</ecNumber>
    </submittedName>
</protein>
<accession>A0ABU9S0U1</accession>
<dbReference type="Proteomes" id="UP001489897">
    <property type="component" value="Unassembled WGS sequence"/>
</dbReference>
<dbReference type="SUPFAM" id="SSF53756">
    <property type="entry name" value="UDP-Glycosyltransferase/glycogen phosphorylase"/>
    <property type="match status" value="1"/>
</dbReference>
<dbReference type="PANTHER" id="PTHR30160">
    <property type="entry name" value="TETRAACYLDISACCHARIDE 4'-KINASE-RELATED"/>
    <property type="match status" value="1"/>
</dbReference>
<organism evidence="3 4">
    <name type="scientific">Paraburkholderia ferrariae</name>
    <dbReference type="NCBI Taxonomy" id="386056"/>
    <lineage>
        <taxon>Bacteria</taxon>
        <taxon>Pseudomonadati</taxon>
        <taxon>Pseudomonadota</taxon>
        <taxon>Betaproteobacteria</taxon>
        <taxon>Burkholderiales</taxon>
        <taxon>Burkholderiaceae</taxon>
        <taxon>Paraburkholderia</taxon>
    </lineage>
</organism>
<reference evidence="3 4" key="1">
    <citation type="submission" date="2024-01" db="EMBL/GenBank/DDBJ databases">
        <title>The diversity of rhizobia nodulating Mimosa spp. in eleven states of Brazil covering several biomes is determined by host plant, location, and edaphic factors.</title>
        <authorList>
            <person name="Rouws L."/>
            <person name="Barauna A."/>
            <person name="Beukes C."/>
            <person name="De Faria S.M."/>
            <person name="Gross E."/>
            <person name="Dos Reis Junior F.B."/>
            <person name="Simon M."/>
            <person name="Maluk M."/>
            <person name="Odee D.W."/>
            <person name="Kenicer G."/>
            <person name="Young J.P.W."/>
            <person name="Reis V.M."/>
            <person name="Zilli J."/>
            <person name="James E.K."/>
        </authorList>
    </citation>
    <scope>NUCLEOTIDE SEQUENCE [LARGE SCALE GENOMIC DNA]</scope>
    <source>
        <strain evidence="3 4">JPY167</strain>
    </source>
</reference>
<dbReference type="Gene3D" id="3.40.50.2000">
    <property type="entry name" value="Glycogen Phosphorylase B"/>
    <property type="match status" value="2"/>
</dbReference>
<dbReference type="CDD" id="cd03789">
    <property type="entry name" value="GT9_LPS_heptosyltransferase"/>
    <property type="match status" value="1"/>
</dbReference>
<dbReference type="PANTHER" id="PTHR30160:SF1">
    <property type="entry name" value="LIPOPOLYSACCHARIDE 1,2-N-ACETYLGLUCOSAMINETRANSFERASE-RELATED"/>
    <property type="match status" value="1"/>
</dbReference>
<keyword evidence="4" id="KW-1185">Reference proteome</keyword>
<dbReference type="EC" id="2.4.-.-" evidence="3"/>
<dbReference type="InterPro" id="IPR002201">
    <property type="entry name" value="Glyco_trans_9"/>
</dbReference>
<evidence type="ECO:0000313" key="3">
    <source>
        <dbReference type="EMBL" id="MEM5425944.1"/>
    </source>
</evidence>
<sequence length="378" mass="40744">MPMPTLLDALAPRRIVIFRALQLGDMLCSVPALRALRAACPRAHIALVGLPWSADFVARYPTLVDEHIVFPGARGFPEQAEDERGLPAFLDAMRMRRFDLAIQLHGSGGVANVLVDEFGARALGGFSQPGEAPPPGCYVPWPDALPEPQRYLALMHALGARGHALRDDTLWFPLYDADYAACDDLVERFGLEPGRLVLVHPGAQLPSRRWPAQRFAAVADALAFDGWQIAVTGTAGERELTASVLGGMTQTAHHLAGETTLGALAALVRQARLVLCNDTGISHVAAAMRTPSVVVASGSDTRRWAPLDRVRHRVLADWPACRPCSFHACPYGHPCALNVSAEQVAAVAQAHLLDTHRMPGFAARGSVAPMPMRRTPPC</sequence>
<dbReference type="InterPro" id="IPR051199">
    <property type="entry name" value="LPS_LOS_Heptosyltrfase"/>
</dbReference>
<keyword evidence="2 3" id="KW-0808">Transferase</keyword>